<name>A0A4Z0GZ85_9BACI</name>
<protein>
    <submittedName>
        <fullName evidence="1">Uncharacterized protein</fullName>
    </submittedName>
</protein>
<dbReference type="RefSeq" id="WP_135326229.1">
    <property type="nucleotide sequence ID" value="NZ_SRJC01000001.1"/>
</dbReference>
<dbReference type="EMBL" id="SRJC01000001">
    <property type="protein sequence ID" value="TGB03498.1"/>
    <property type="molecule type" value="Genomic_DNA"/>
</dbReference>
<dbReference type="AlphaFoldDB" id="A0A4Z0GZ85"/>
<evidence type="ECO:0000313" key="2">
    <source>
        <dbReference type="Proteomes" id="UP000297982"/>
    </source>
</evidence>
<dbReference type="Proteomes" id="UP000297982">
    <property type="component" value="Unassembled WGS sequence"/>
</dbReference>
<accession>A0A4Z0GZ85</accession>
<proteinExistence type="predicted"/>
<comment type="caution">
    <text evidence="1">The sequence shown here is derived from an EMBL/GenBank/DDBJ whole genome shotgun (WGS) entry which is preliminary data.</text>
</comment>
<evidence type="ECO:0000313" key="1">
    <source>
        <dbReference type="EMBL" id="TGB03498.1"/>
    </source>
</evidence>
<reference evidence="1 2" key="1">
    <citation type="journal article" date="2003" name="Int. J. Syst. Evol. Microbiol.">
        <title>Halobacillus salinus sp. nov., isolated from a salt lake on the coast of the East Sea in Korea.</title>
        <authorList>
            <person name="Yoon J.H."/>
            <person name="Kang K.H."/>
            <person name="Park Y.H."/>
        </authorList>
    </citation>
    <scope>NUCLEOTIDE SEQUENCE [LARGE SCALE GENOMIC DNA]</scope>
    <source>
        <strain evidence="1 2">HSL-3</strain>
    </source>
</reference>
<sequence length="147" mass="17039">MIKDTGSLRVRVRPTYLPLYKQLLKSRQIRQHSEFFTTCCFLPGPSERVDMGNITELCQANSFTDYQLTALSSLGYKKSQRILEPNELFEMMEKEADAGMTFLITELWHDLVNLNQDEDVTLIPGQEFEAQVRLIKFVQGKLEEVPF</sequence>
<keyword evidence="2" id="KW-1185">Reference proteome</keyword>
<organism evidence="1 2">
    <name type="scientific">Halobacillus salinus</name>
    <dbReference type="NCBI Taxonomy" id="192814"/>
    <lineage>
        <taxon>Bacteria</taxon>
        <taxon>Bacillati</taxon>
        <taxon>Bacillota</taxon>
        <taxon>Bacilli</taxon>
        <taxon>Bacillales</taxon>
        <taxon>Bacillaceae</taxon>
        <taxon>Halobacillus</taxon>
    </lineage>
</organism>
<gene>
    <name evidence="1" type="ORF">E4663_00375</name>
</gene>